<dbReference type="InterPro" id="IPR036869">
    <property type="entry name" value="J_dom_sf"/>
</dbReference>
<protein>
    <submittedName>
        <fullName evidence="4">Putative co-chaperone protein hscb mitochondrial</fullName>
    </submittedName>
</protein>
<organism evidence="4">
    <name type="scientific">Culex tarsalis</name>
    <name type="common">Encephalitis mosquito</name>
    <dbReference type="NCBI Taxonomy" id="7177"/>
    <lineage>
        <taxon>Eukaryota</taxon>
        <taxon>Metazoa</taxon>
        <taxon>Ecdysozoa</taxon>
        <taxon>Arthropoda</taxon>
        <taxon>Hexapoda</taxon>
        <taxon>Insecta</taxon>
        <taxon>Pterygota</taxon>
        <taxon>Neoptera</taxon>
        <taxon>Endopterygota</taxon>
        <taxon>Diptera</taxon>
        <taxon>Nematocera</taxon>
        <taxon>Culicoidea</taxon>
        <taxon>Culicidae</taxon>
        <taxon>Culicinae</taxon>
        <taxon>Culicini</taxon>
        <taxon>Culex</taxon>
        <taxon>Culex</taxon>
    </lineage>
</organism>
<sequence>MLRSRISNMVQQLARKQNSARAYCSITSVCWSCNKPLVKTDKFFCASCGSLQKVEQENYFQLLDMPCTFDINPVKLTSNFRQLQAVLHPDKFSQKPEAEKILSLEWSSLVNKAYKTLNVPIERGKYLLQQSGIEIGEANTSVDSQFLLEMMERNESVEEAESLAELEELAGSLKTDIDRLYQELQQHFAEKSLDEAKMTLVRLKYLLNIVSIVNEKLLKLKLQ</sequence>
<dbReference type="InterPro" id="IPR009073">
    <property type="entry name" value="HscB_oligo_C"/>
</dbReference>
<dbReference type="PANTHER" id="PTHR14021:SF15">
    <property type="entry name" value="IRON-SULFUR CLUSTER CO-CHAPERONE PROTEIN HSCB"/>
    <property type="match status" value="1"/>
</dbReference>
<dbReference type="GO" id="GO:0001671">
    <property type="term" value="F:ATPase activator activity"/>
    <property type="evidence" value="ECO:0007669"/>
    <property type="project" value="InterPro"/>
</dbReference>
<proteinExistence type="inferred from homology"/>
<dbReference type="AlphaFoldDB" id="A0A1Q3FB95"/>
<dbReference type="PROSITE" id="PS50076">
    <property type="entry name" value="DNAJ_2"/>
    <property type="match status" value="1"/>
</dbReference>
<dbReference type="SUPFAM" id="SSF47144">
    <property type="entry name" value="HSC20 (HSCB), C-terminal oligomerisation domain"/>
    <property type="match status" value="1"/>
</dbReference>
<evidence type="ECO:0000256" key="1">
    <source>
        <dbReference type="ARBA" id="ARBA00010476"/>
    </source>
</evidence>
<dbReference type="Gene3D" id="1.10.287.110">
    <property type="entry name" value="DnaJ domain"/>
    <property type="match status" value="1"/>
</dbReference>
<dbReference type="GO" id="GO:0051259">
    <property type="term" value="P:protein complex oligomerization"/>
    <property type="evidence" value="ECO:0007669"/>
    <property type="project" value="InterPro"/>
</dbReference>
<dbReference type="GO" id="GO:0005739">
    <property type="term" value="C:mitochondrion"/>
    <property type="evidence" value="ECO:0007669"/>
    <property type="project" value="TreeGrafter"/>
</dbReference>
<dbReference type="PANTHER" id="PTHR14021">
    <property type="entry name" value="IRON-SULFUR CLUSTER CO-CHAPERONE PROTEIN HSCB"/>
    <property type="match status" value="1"/>
</dbReference>
<keyword evidence="2" id="KW-0143">Chaperone</keyword>
<accession>A0A1Q3FB95</accession>
<dbReference type="InterPro" id="IPR004640">
    <property type="entry name" value="HscB"/>
</dbReference>
<reference evidence="4" key="1">
    <citation type="submission" date="2017-01" db="EMBL/GenBank/DDBJ databases">
        <title>A deep insight into the sialotranscriptome of adult male and female Cluex tarsalis mosquitoes.</title>
        <authorList>
            <person name="Ribeiro J.M."/>
            <person name="Moreira F."/>
            <person name="Bernard K.A."/>
            <person name="Calvo E."/>
        </authorList>
    </citation>
    <scope>NUCLEOTIDE SEQUENCE</scope>
    <source>
        <strain evidence="4">Kern County</strain>
        <tissue evidence="4">Salivary glands</tissue>
    </source>
</reference>
<dbReference type="GO" id="GO:0051087">
    <property type="term" value="F:protein-folding chaperone binding"/>
    <property type="evidence" value="ECO:0007669"/>
    <property type="project" value="InterPro"/>
</dbReference>
<evidence type="ECO:0000259" key="3">
    <source>
        <dbReference type="PROSITE" id="PS50076"/>
    </source>
</evidence>
<comment type="similarity">
    <text evidence="1">Belongs to the HscB family.</text>
</comment>
<dbReference type="NCBIfam" id="TIGR00714">
    <property type="entry name" value="hscB"/>
    <property type="match status" value="1"/>
</dbReference>
<dbReference type="HAMAP" id="MF_00682">
    <property type="entry name" value="HscB"/>
    <property type="match status" value="1"/>
</dbReference>
<feature type="domain" description="J" evidence="3">
    <location>
        <begin position="58"/>
        <end position="132"/>
    </location>
</feature>
<dbReference type="SUPFAM" id="SSF46565">
    <property type="entry name" value="Chaperone J-domain"/>
    <property type="match status" value="1"/>
</dbReference>
<dbReference type="EMBL" id="GFDL01010199">
    <property type="protein sequence ID" value="JAV24846.1"/>
    <property type="molecule type" value="Transcribed_RNA"/>
</dbReference>
<dbReference type="Gene3D" id="1.20.1280.20">
    <property type="entry name" value="HscB, C-terminal domain"/>
    <property type="match status" value="1"/>
</dbReference>
<dbReference type="InterPro" id="IPR001623">
    <property type="entry name" value="DnaJ_domain"/>
</dbReference>
<dbReference type="Pfam" id="PF07743">
    <property type="entry name" value="HSCB_C"/>
    <property type="match status" value="1"/>
</dbReference>
<name>A0A1Q3FB95_CULTA</name>
<dbReference type="CDD" id="cd06257">
    <property type="entry name" value="DnaJ"/>
    <property type="match status" value="1"/>
</dbReference>
<evidence type="ECO:0000256" key="2">
    <source>
        <dbReference type="ARBA" id="ARBA00023186"/>
    </source>
</evidence>
<dbReference type="GO" id="GO:0044571">
    <property type="term" value="P:[2Fe-2S] cluster assembly"/>
    <property type="evidence" value="ECO:0007669"/>
    <property type="project" value="InterPro"/>
</dbReference>
<dbReference type="InterPro" id="IPR036386">
    <property type="entry name" value="HscB_C_sf"/>
</dbReference>
<evidence type="ECO:0000313" key="4">
    <source>
        <dbReference type="EMBL" id="JAV24846.1"/>
    </source>
</evidence>